<reference evidence="3 4" key="1">
    <citation type="journal article" date="2014" name="Genome Announc.">
        <title>Genome Sequence of Gammaproteobacterial Pseudohaliea rubra Type Strain DSM 19751, Isolated from Coastal Seawater of the Mediterranean Sea.</title>
        <authorList>
            <person name="Spring S."/>
            <person name="Fiebig A."/>
            <person name="Riedel T."/>
            <person name="Goker M."/>
            <person name="Klenk H.P."/>
        </authorList>
    </citation>
    <scope>NUCLEOTIDE SEQUENCE [LARGE SCALE GENOMIC DNA]</scope>
    <source>
        <strain evidence="3 4">DSM 19751</strain>
    </source>
</reference>
<feature type="transmembrane region" description="Helical" evidence="2">
    <location>
        <begin position="33"/>
        <end position="57"/>
    </location>
</feature>
<dbReference type="AlphaFoldDB" id="A0A095XZ64"/>
<feature type="transmembrane region" description="Helical" evidence="2">
    <location>
        <begin position="253"/>
        <end position="273"/>
    </location>
</feature>
<keyword evidence="4" id="KW-1185">Reference proteome</keyword>
<organism evidence="3 4">
    <name type="scientific">Pseudohaliea rubra DSM 19751</name>
    <dbReference type="NCBI Taxonomy" id="1265313"/>
    <lineage>
        <taxon>Bacteria</taxon>
        <taxon>Pseudomonadati</taxon>
        <taxon>Pseudomonadota</taxon>
        <taxon>Gammaproteobacteria</taxon>
        <taxon>Cellvibrionales</taxon>
        <taxon>Halieaceae</taxon>
        <taxon>Pseudohaliea</taxon>
    </lineage>
</organism>
<feature type="transmembrane region" description="Helical" evidence="2">
    <location>
        <begin position="293"/>
        <end position="312"/>
    </location>
</feature>
<dbReference type="PANTHER" id="PTHR37308">
    <property type="entry name" value="INTEGRAL MEMBRANE PROTEIN"/>
    <property type="match status" value="1"/>
</dbReference>
<feature type="transmembrane region" description="Helical" evidence="2">
    <location>
        <begin position="147"/>
        <end position="167"/>
    </location>
</feature>
<dbReference type="Pfam" id="PF04018">
    <property type="entry name" value="VCA0040-like"/>
    <property type="match status" value="1"/>
</dbReference>
<dbReference type="PANTHER" id="PTHR37308:SF1">
    <property type="entry name" value="POLYPRENYL-PHOSPHATE TRANSPORTER"/>
    <property type="match status" value="1"/>
</dbReference>
<sequence length="323" mass="33447">MTHHSPTADSADEPAAGPDNRPTPVPGPGLGGVFVRGLLMGAADVVPGVSGGTIAFITGIYDRLLGALSAFGLPVFRLLLAGRLAGAFRRVDGAFLLVLLAGIVTSVGTLAHLIGWLLDAHPVLLWAFFFGLIAGSALWLLRQVPHWSSAIVLAVLIGLLAAAAVSLSPAVRFDGGAAALFFAGFFAICAMILPGVSGSFILVLLGMYDPVLAAVESFDLAALGLFAAGAACGLLAFARFLHWLLARFHGPAMGLLTGFLAGSLLAVWPWKLATGAGQLLPVFPDTWSAAQGTSAQLLPSLLFMTLGFALVWQLERRWGDPGT</sequence>
<feature type="region of interest" description="Disordered" evidence="1">
    <location>
        <begin position="1"/>
        <end position="24"/>
    </location>
</feature>
<evidence type="ECO:0000313" key="3">
    <source>
        <dbReference type="EMBL" id="KGE05041.1"/>
    </source>
</evidence>
<gene>
    <name evidence="3" type="ORF">HRUBRA_00243</name>
</gene>
<dbReference type="InterPro" id="IPR007163">
    <property type="entry name" value="VCA0040-like"/>
</dbReference>
<keyword evidence="2" id="KW-0812">Transmembrane</keyword>
<dbReference type="HOGENOM" id="CLU_055621_0_0_6"/>
<feature type="transmembrane region" description="Helical" evidence="2">
    <location>
        <begin position="179"/>
        <end position="208"/>
    </location>
</feature>
<evidence type="ECO:0000256" key="1">
    <source>
        <dbReference type="SAM" id="MobiDB-lite"/>
    </source>
</evidence>
<evidence type="ECO:0000256" key="2">
    <source>
        <dbReference type="SAM" id="Phobius"/>
    </source>
</evidence>
<feature type="transmembrane region" description="Helical" evidence="2">
    <location>
        <begin position="94"/>
        <end position="116"/>
    </location>
</feature>
<dbReference type="eggNOG" id="COG2035">
    <property type="taxonomic scope" value="Bacteria"/>
</dbReference>
<keyword evidence="2" id="KW-1133">Transmembrane helix</keyword>
<evidence type="ECO:0000313" key="4">
    <source>
        <dbReference type="Proteomes" id="UP000029640"/>
    </source>
</evidence>
<feature type="transmembrane region" description="Helical" evidence="2">
    <location>
        <begin position="64"/>
        <end position="82"/>
    </location>
</feature>
<proteinExistence type="predicted"/>
<dbReference type="Proteomes" id="UP000029640">
    <property type="component" value="Unassembled WGS sequence"/>
</dbReference>
<dbReference type="EMBL" id="AUVB01000012">
    <property type="protein sequence ID" value="KGE05041.1"/>
    <property type="molecule type" value="Genomic_DNA"/>
</dbReference>
<dbReference type="STRING" id="1265313.HRUBRA_00243"/>
<feature type="transmembrane region" description="Helical" evidence="2">
    <location>
        <begin position="123"/>
        <end position="141"/>
    </location>
</feature>
<feature type="transmembrane region" description="Helical" evidence="2">
    <location>
        <begin position="220"/>
        <end position="241"/>
    </location>
</feature>
<dbReference type="PATRIC" id="fig|1265313.6.peg.243"/>
<accession>A0A095XZ64</accession>
<comment type="caution">
    <text evidence="3">The sequence shown here is derived from an EMBL/GenBank/DDBJ whole genome shotgun (WGS) entry which is preliminary data.</text>
</comment>
<keyword evidence="2" id="KW-0472">Membrane</keyword>
<protein>
    <submittedName>
        <fullName evidence="3">Membrane protein</fullName>
    </submittedName>
</protein>
<name>A0A095XZ64_9GAMM</name>